<organism evidence="4 5">
    <name type="scientific">Caerostris darwini</name>
    <dbReference type="NCBI Taxonomy" id="1538125"/>
    <lineage>
        <taxon>Eukaryota</taxon>
        <taxon>Metazoa</taxon>
        <taxon>Ecdysozoa</taxon>
        <taxon>Arthropoda</taxon>
        <taxon>Chelicerata</taxon>
        <taxon>Arachnida</taxon>
        <taxon>Araneae</taxon>
        <taxon>Araneomorphae</taxon>
        <taxon>Entelegynae</taxon>
        <taxon>Araneoidea</taxon>
        <taxon>Araneidae</taxon>
        <taxon>Caerostris</taxon>
    </lineage>
</organism>
<feature type="compositionally biased region" description="Low complexity" evidence="1">
    <location>
        <begin position="553"/>
        <end position="573"/>
    </location>
</feature>
<feature type="region of interest" description="Disordered" evidence="1">
    <location>
        <begin position="671"/>
        <end position="734"/>
    </location>
</feature>
<dbReference type="SMART" id="SM00314">
    <property type="entry name" value="RA"/>
    <property type="match status" value="1"/>
</dbReference>
<dbReference type="Gene3D" id="3.10.20.90">
    <property type="entry name" value="Phosphatidylinositol 3-kinase Catalytic Subunit, Chain A, domain 1"/>
    <property type="match status" value="1"/>
</dbReference>
<dbReference type="InterPro" id="IPR039664">
    <property type="entry name" value="GRB/APBB1IP"/>
</dbReference>
<dbReference type="PROSITE" id="PS50003">
    <property type="entry name" value="PH_DOMAIN"/>
    <property type="match status" value="1"/>
</dbReference>
<dbReference type="GO" id="GO:0007165">
    <property type="term" value="P:signal transduction"/>
    <property type="evidence" value="ECO:0007669"/>
    <property type="project" value="InterPro"/>
</dbReference>
<feature type="compositionally biased region" description="Polar residues" evidence="1">
    <location>
        <begin position="83"/>
        <end position="104"/>
    </location>
</feature>
<accession>A0AAV4X304</accession>
<dbReference type="InterPro" id="IPR011993">
    <property type="entry name" value="PH-like_dom_sf"/>
</dbReference>
<feature type="compositionally biased region" description="Low complexity" evidence="1">
    <location>
        <begin position="109"/>
        <end position="118"/>
    </location>
</feature>
<dbReference type="InterPro" id="IPR001849">
    <property type="entry name" value="PH_domain"/>
</dbReference>
<evidence type="ECO:0000259" key="2">
    <source>
        <dbReference type="PROSITE" id="PS50003"/>
    </source>
</evidence>
<feature type="domain" description="PH" evidence="2">
    <location>
        <begin position="359"/>
        <end position="469"/>
    </location>
</feature>
<dbReference type="CDD" id="cd16138">
    <property type="entry name" value="RA_MRL_MIG10"/>
    <property type="match status" value="1"/>
</dbReference>
<feature type="compositionally biased region" description="Polar residues" evidence="1">
    <location>
        <begin position="824"/>
        <end position="844"/>
    </location>
</feature>
<keyword evidence="5" id="KW-1185">Reference proteome</keyword>
<evidence type="ECO:0000259" key="3">
    <source>
        <dbReference type="PROSITE" id="PS50200"/>
    </source>
</evidence>
<evidence type="ECO:0000313" key="5">
    <source>
        <dbReference type="Proteomes" id="UP001054837"/>
    </source>
</evidence>
<sequence>MDQTGNIRNPHGLESVPTTKLSLSSKLTIPTPRMDTYRFSMANMEDSQDIELDAILGELCALEDKLDREMLPKSQSANQALGNAWMNSRPTGGNVPCQNNTKNQLEPKGTSGHSRSNSGGSGTRPKFEIGGLQVDMYSEEFLRSQKSELSLRTESPDNDSAFSDNVSMLSSESSASSGGVRGEGHSSRSMSSQSSCMSLASSPTQVEQAARVKAEKIKIALEKMKEASIKKLFIKAFSADNSAKSLLIDERMTVGHVCKLLAEKNHVAMDPKWALVEHIPELYIERVYEDHEHVVENLLLWTRDSCNRLFFLEREEKYDLFINPQNYLLGGSSSEKHAELDDEAKNNLLDEFFSSNVGVSEVEGSLYLKSDGKKAWKKHFFVLRASGLYYCPKGKSKLSKDLLCLTTFDMNNVYLGFGWKKKYKSPTDFGFAIKHPQIQTKSSKYIKYLCAENEKSLKQWMMGIRLAKYGSQLKDNYDNLLRDIAEEDLENLANARSFSISSMAKHASTSESCSSYKSESSTKTLSLDQIDDEPPSTLEKLHKLRVISRQDSIKSSKSNTSSSSGCPSERSSSGTPTTDHLVFDTDFPMGTIKRKPTMTPKIPLTSTTRNLAKQSGEDGPHLDCVSNGSGGSCNGSLNGSLGRSTCGRFSLRRSKTDDRISLGSLSRRLNKNPYLDTPPSTLLRDDLPLPPPPPEITSMSECMNFDTLPPPPPEAFRNGTLDLESLPPPPALQDANEEDLKWLNESNIVNLPPPPSLQNDTNSSKCSTPEKNSSKNSVRASPAVPPKPRKGIRRRQSESDARSTPPRLSEHKNKLVVVKPKPSKNLNLALSESNPCDENTNWNELLTPASPPCSRSNRTSYVSGSKSPALCRSRRTSAPCADSKLQIHSVLSPTEPSKPTASDRKSRSQFKPSPPKRSENTKLTSAFTAPQRRSASASAAPYDQEDYPPESFLRNLQKVMVRKWKVAQQLSNENTINSHQILGFRDPNCLPTADGPHPLQRSPSSPPPLPTHVDKHKSSRSSSQTREAKANSKKHPPPPLPKKHDSKVPLW</sequence>
<dbReference type="Gene3D" id="2.30.29.30">
    <property type="entry name" value="Pleckstrin-homology domain (PH domain)/Phosphotyrosine-binding domain (PTB)"/>
    <property type="match status" value="1"/>
</dbReference>
<dbReference type="SMART" id="SM00233">
    <property type="entry name" value="PH"/>
    <property type="match status" value="1"/>
</dbReference>
<dbReference type="EMBL" id="BPLQ01015487">
    <property type="protein sequence ID" value="GIY88395.1"/>
    <property type="molecule type" value="Genomic_DNA"/>
</dbReference>
<feature type="compositionally biased region" description="Low complexity" evidence="1">
    <location>
        <begin position="187"/>
        <end position="202"/>
    </location>
</feature>
<dbReference type="Proteomes" id="UP001054837">
    <property type="component" value="Unassembled WGS sequence"/>
</dbReference>
<dbReference type="InterPro" id="IPR029071">
    <property type="entry name" value="Ubiquitin-like_domsf"/>
</dbReference>
<feature type="domain" description="Ras-associating" evidence="3">
    <location>
        <begin position="230"/>
        <end position="317"/>
    </location>
</feature>
<feature type="compositionally biased region" description="Polar residues" evidence="1">
    <location>
        <begin position="853"/>
        <end position="866"/>
    </location>
</feature>
<protein>
    <submittedName>
        <fullName evidence="4">Ras-associated and pleckstrin homology domains-containing protein 1</fullName>
    </submittedName>
</protein>
<comment type="caution">
    <text evidence="4">The sequence shown here is derived from an EMBL/GenBank/DDBJ whole genome shotgun (WGS) entry which is preliminary data.</text>
</comment>
<dbReference type="SUPFAM" id="SSF50729">
    <property type="entry name" value="PH domain-like"/>
    <property type="match status" value="1"/>
</dbReference>
<feature type="region of interest" description="Disordered" evidence="1">
    <location>
        <begin position="747"/>
        <end position="949"/>
    </location>
</feature>
<dbReference type="PANTHER" id="PTHR11243">
    <property type="entry name" value="GROWTH FACTOR RECEPTOR-BOUND PROTEIN"/>
    <property type="match status" value="1"/>
</dbReference>
<feature type="compositionally biased region" description="Polar residues" evidence="1">
    <location>
        <begin position="889"/>
        <end position="900"/>
    </location>
</feature>
<name>A0AAV4X304_9ARAC</name>
<feature type="region of interest" description="Disordered" evidence="1">
    <location>
        <begin position="83"/>
        <end position="128"/>
    </location>
</feature>
<dbReference type="PROSITE" id="PS50200">
    <property type="entry name" value="RA"/>
    <property type="match status" value="1"/>
</dbReference>
<feature type="compositionally biased region" description="Polar residues" evidence="1">
    <location>
        <begin position="156"/>
        <end position="166"/>
    </location>
</feature>
<dbReference type="CDD" id="cd01259">
    <property type="entry name" value="PH_APBB1IP"/>
    <property type="match status" value="1"/>
</dbReference>
<gene>
    <name evidence="4" type="primary">RAPH1</name>
    <name evidence="4" type="ORF">CDAR_403201</name>
</gene>
<dbReference type="InterPro" id="IPR039665">
    <property type="entry name" value="PH_APBB1IP"/>
</dbReference>
<dbReference type="Pfam" id="PF00169">
    <property type="entry name" value="PH"/>
    <property type="match status" value="1"/>
</dbReference>
<feature type="compositionally biased region" description="Low complexity" evidence="1">
    <location>
        <begin position="167"/>
        <end position="177"/>
    </location>
</feature>
<evidence type="ECO:0000313" key="4">
    <source>
        <dbReference type="EMBL" id="GIY88395.1"/>
    </source>
</evidence>
<dbReference type="Pfam" id="PF21989">
    <property type="entry name" value="RA_2"/>
    <property type="match status" value="1"/>
</dbReference>
<feature type="region of interest" description="Disordered" evidence="1">
    <location>
        <begin position="987"/>
        <end position="1051"/>
    </location>
</feature>
<dbReference type="InterPro" id="IPR000159">
    <property type="entry name" value="RA_dom"/>
</dbReference>
<feature type="compositionally biased region" description="Polar residues" evidence="1">
    <location>
        <begin position="921"/>
        <end position="933"/>
    </location>
</feature>
<dbReference type="SUPFAM" id="SSF54236">
    <property type="entry name" value="Ubiquitin-like"/>
    <property type="match status" value="1"/>
</dbReference>
<feature type="region of interest" description="Disordered" evidence="1">
    <location>
        <begin position="148"/>
        <end position="202"/>
    </location>
</feature>
<dbReference type="AlphaFoldDB" id="A0AAV4X304"/>
<evidence type="ECO:0000256" key="1">
    <source>
        <dbReference type="SAM" id="MobiDB-lite"/>
    </source>
</evidence>
<feature type="compositionally biased region" description="Polar residues" evidence="1">
    <location>
        <begin position="757"/>
        <end position="779"/>
    </location>
</feature>
<proteinExistence type="predicted"/>
<dbReference type="PANTHER" id="PTHR11243:SF23">
    <property type="entry name" value="LD06925P"/>
    <property type="match status" value="1"/>
</dbReference>
<feature type="compositionally biased region" description="Basic and acidic residues" evidence="1">
    <location>
        <begin position="1042"/>
        <end position="1051"/>
    </location>
</feature>
<reference evidence="4 5" key="1">
    <citation type="submission" date="2021-06" db="EMBL/GenBank/DDBJ databases">
        <title>Caerostris darwini draft genome.</title>
        <authorList>
            <person name="Kono N."/>
            <person name="Arakawa K."/>
        </authorList>
    </citation>
    <scope>NUCLEOTIDE SEQUENCE [LARGE SCALE GENOMIC DNA]</scope>
</reference>
<feature type="region of interest" description="Disordered" evidence="1">
    <location>
        <begin position="523"/>
        <end position="583"/>
    </location>
</feature>